<evidence type="ECO:0000313" key="1">
    <source>
        <dbReference type="EMBL" id="QZI86102.1"/>
    </source>
</evidence>
<organism evidence="1 2">
    <name type="scientific">Vibrio phage 15E36.1</name>
    <dbReference type="NCBI Taxonomy" id="2859290"/>
    <lineage>
        <taxon>Viruses</taxon>
        <taxon>Duplodnaviria</taxon>
        <taxon>Heunggongvirae</taxon>
        <taxon>Uroviricota</taxon>
        <taxon>Caudoviricetes</taxon>
        <taxon>Autographivirales</taxon>
        <taxon>Autosignataviridae</taxon>
        <taxon>Colwellvirinae</taxon>
        <taxon>Roscoffvirus</taxon>
        <taxon>Roscoffvirus rv15E36</taxon>
    </lineage>
</organism>
<accession>A0AAE7XVA9</accession>
<proteinExistence type="predicted"/>
<reference evidence="1" key="1">
    <citation type="submission" date="2021-03" db="EMBL/GenBank/DDBJ databases">
        <title>Rapid evolution of virus immunity in the wild.</title>
        <authorList>
            <person name="Piel D."/>
            <person name="Bruto M."/>
            <person name="Labreuche Y."/>
            <person name="Blanquart F."/>
            <person name="Chenivesse S."/>
            <person name="Lepanse S."/>
            <person name="James A."/>
            <person name="Garcia Cruz R."/>
            <person name="Dubert J."/>
            <person name="Petton B."/>
            <person name="Lieberman E."/>
            <person name="Wegner M.K."/>
            <person name="Hussain F.A."/>
            <person name="Kauffman K.K."/>
            <person name="Polz M.F."/>
            <person name="Gandon S."/>
            <person name="Bikard D."/>
            <person name="Le Roux F."/>
        </authorList>
    </citation>
    <scope>NUCLEOTIDE SEQUENCE</scope>
</reference>
<sequence length="52" mass="5765">MSNGKKTLKLTLVFKVPNAEIAKGFSQQLVARMHKYLAKHSTVVHAVDVSIE</sequence>
<protein>
    <submittedName>
        <fullName evidence="1">Uncharacterized protein</fullName>
    </submittedName>
</protein>
<dbReference type="Proteomes" id="UP000828465">
    <property type="component" value="Segment"/>
</dbReference>
<evidence type="ECO:0000313" key="2">
    <source>
        <dbReference type="Proteomes" id="UP000828465"/>
    </source>
</evidence>
<dbReference type="EMBL" id="MW865291">
    <property type="protein sequence ID" value="QZI86102.1"/>
    <property type="molecule type" value="Genomic_DNA"/>
</dbReference>
<keyword evidence="2" id="KW-1185">Reference proteome</keyword>
<name>A0AAE7XVA9_9CAUD</name>
<gene>
    <name evidence="1" type="ORF">PODOV006v2_p0008</name>
</gene>